<evidence type="ECO:0000256" key="1">
    <source>
        <dbReference type="RuleBase" id="RU367090"/>
    </source>
</evidence>
<keyword evidence="1" id="KW-0862">Zinc</keyword>
<comment type="pathway">
    <text evidence="1">Protein modification; protein ubiquitination.</text>
</comment>
<dbReference type="GO" id="GO:1990112">
    <property type="term" value="C:RQC complex"/>
    <property type="evidence" value="ECO:0007669"/>
    <property type="project" value="UniProtKB-UniRule"/>
</dbReference>
<proteinExistence type="inferred from homology"/>
<dbReference type="SUPFAM" id="SSF48371">
    <property type="entry name" value="ARM repeat"/>
    <property type="match status" value="1"/>
</dbReference>
<dbReference type="GO" id="GO:0043023">
    <property type="term" value="F:ribosomal large subunit binding"/>
    <property type="evidence" value="ECO:0007669"/>
    <property type="project" value="TreeGrafter"/>
</dbReference>
<dbReference type="UniPathway" id="UPA00143"/>
<dbReference type="PANTHER" id="PTHR12389:SF0">
    <property type="entry name" value="E3 UBIQUITIN-PROTEIN LIGASE LISTERIN"/>
    <property type="match status" value="1"/>
</dbReference>
<name>A0A183DWR7_9BILA</name>
<dbReference type="EC" id="2.3.2.27" evidence="1"/>
<evidence type="ECO:0000259" key="2">
    <source>
        <dbReference type="Pfam" id="PF22958"/>
    </source>
</evidence>
<comment type="subunit">
    <text evidence="1">Component of the ribosome quality control complex (RQC).</text>
</comment>
<dbReference type="GO" id="GO:1990116">
    <property type="term" value="P:ribosome-associated ubiquitin-dependent protein catabolic process"/>
    <property type="evidence" value="ECO:0007669"/>
    <property type="project" value="UniProtKB-UniRule"/>
</dbReference>
<evidence type="ECO:0000313" key="4">
    <source>
        <dbReference type="Proteomes" id="UP000271098"/>
    </source>
</evidence>
<keyword evidence="1" id="KW-0833">Ubl conjugation pathway</keyword>
<protein>
    <recommendedName>
        <fullName evidence="1">E3 ubiquitin-protein ligase listerin</fullName>
        <ecNumber evidence="1">2.3.2.27</ecNumber>
    </recommendedName>
    <alternativeName>
        <fullName evidence="1">RING-type E3 ubiquitin transferase listerin</fullName>
    </alternativeName>
</protein>
<comment type="similarity">
    <text evidence="1">Belongs to the LTN1 family.</text>
</comment>
<dbReference type="GO" id="GO:0005829">
    <property type="term" value="C:cytosol"/>
    <property type="evidence" value="ECO:0007669"/>
    <property type="project" value="UniProtKB-UniRule"/>
</dbReference>
<evidence type="ECO:0000313" key="5">
    <source>
        <dbReference type="WBParaSite" id="GPUH_0001317301-mRNA-1"/>
    </source>
</evidence>
<dbReference type="Proteomes" id="UP000271098">
    <property type="component" value="Unassembled WGS sequence"/>
</dbReference>
<dbReference type="GO" id="GO:0072344">
    <property type="term" value="P:rescue of stalled ribosome"/>
    <property type="evidence" value="ECO:0007669"/>
    <property type="project" value="UniProtKB-UniRule"/>
</dbReference>
<keyword evidence="1" id="KW-0808">Transferase</keyword>
<feature type="domain" description="E3 ubiquitin-protein ligase listerin N-terminal" evidence="2">
    <location>
        <begin position="56"/>
        <end position="225"/>
    </location>
</feature>
<gene>
    <name evidence="3" type="ORF">GPUH_LOCUS13158</name>
</gene>
<keyword evidence="4" id="KW-1185">Reference proteome</keyword>
<dbReference type="InterPro" id="IPR039795">
    <property type="entry name" value="LTN1/Rkr1"/>
</dbReference>
<reference evidence="5" key="1">
    <citation type="submission" date="2016-06" db="UniProtKB">
        <authorList>
            <consortium name="WormBaseParasite"/>
        </authorList>
    </citation>
    <scope>IDENTIFICATION</scope>
</reference>
<dbReference type="GO" id="GO:0008270">
    <property type="term" value="F:zinc ion binding"/>
    <property type="evidence" value="ECO:0007669"/>
    <property type="project" value="UniProtKB-KW"/>
</dbReference>
<dbReference type="GO" id="GO:0061630">
    <property type="term" value="F:ubiquitin protein ligase activity"/>
    <property type="evidence" value="ECO:0007669"/>
    <property type="project" value="UniProtKB-UniRule"/>
</dbReference>
<dbReference type="WBParaSite" id="GPUH_0001317301-mRNA-1">
    <property type="protein sequence ID" value="GPUH_0001317301-mRNA-1"/>
    <property type="gene ID" value="GPUH_0001317301"/>
</dbReference>
<dbReference type="Gene3D" id="1.25.10.10">
    <property type="entry name" value="Leucine-rich Repeat Variant"/>
    <property type="match status" value="1"/>
</dbReference>
<accession>A0A183DWR7</accession>
<dbReference type="Pfam" id="PF22958">
    <property type="entry name" value="Ltn1_1st"/>
    <property type="match status" value="1"/>
</dbReference>
<reference evidence="3 4" key="2">
    <citation type="submission" date="2018-11" db="EMBL/GenBank/DDBJ databases">
        <authorList>
            <consortium name="Pathogen Informatics"/>
        </authorList>
    </citation>
    <scope>NUCLEOTIDE SEQUENCE [LARGE SCALE GENOMIC DNA]</scope>
</reference>
<dbReference type="PANTHER" id="PTHR12389">
    <property type="entry name" value="ZINC FINGER PROTEIN 294"/>
    <property type="match status" value="1"/>
</dbReference>
<dbReference type="EMBL" id="UYRT01079973">
    <property type="protein sequence ID" value="VDN21769.1"/>
    <property type="molecule type" value="Genomic_DNA"/>
</dbReference>
<sequence>MSKQQRRKGNARAASSAQAADLLTSFGQTASSATFTECDTSSTSRMLDDLEIDDDISQSEMQIALKKLIKKDALTREKGLKELGELLTEASLVDAKAGFKSFVAVFPKLSLDWRLTIRHASLRVLETFICKLQKECEPFLKKARNSIVVWVFWVLPYALFLMHDGNTAVADASKEMLKNCFVSEKHAVVVDMCRDALYDIAIQMVNVSHPLSNSKDEEETSEQRCTRLKLQGLRCLRWACAAPLSEDQQQQMVQLFSRRSMDFFRVSAPQVISS</sequence>
<keyword evidence="1" id="KW-0479">Metal-binding</keyword>
<evidence type="ECO:0000313" key="3">
    <source>
        <dbReference type="EMBL" id="VDN21769.1"/>
    </source>
</evidence>
<comment type="function">
    <text evidence="1">E3 ubiquitin-protein ligase. Component of the ribosome quality control complex (RQC), a ribosome-associated complex that mediates ubiquitination and extraction of incompletely synthesized nascent chains for proteasomal degradation.</text>
</comment>
<dbReference type="InterPro" id="IPR016024">
    <property type="entry name" value="ARM-type_fold"/>
</dbReference>
<dbReference type="InterPro" id="IPR054476">
    <property type="entry name" value="Ltn1_N"/>
</dbReference>
<dbReference type="AlphaFoldDB" id="A0A183DWR7"/>
<dbReference type="GO" id="GO:0016567">
    <property type="term" value="P:protein ubiquitination"/>
    <property type="evidence" value="ECO:0007669"/>
    <property type="project" value="UniProtKB-UniPathway"/>
</dbReference>
<organism evidence="5">
    <name type="scientific">Gongylonema pulchrum</name>
    <dbReference type="NCBI Taxonomy" id="637853"/>
    <lineage>
        <taxon>Eukaryota</taxon>
        <taxon>Metazoa</taxon>
        <taxon>Ecdysozoa</taxon>
        <taxon>Nematoda</taxon>
        <taxon>Chromadorea</taxon>
        <taxon>Rhabditida</taxon>
        <taxon>Spirurina</taxon>
        <taxon>Spiruromorpha</taxon>
        <taxon>Spiruroidea</taxon>
        <taxon>Gongylonematidae</taxon>
        <taxon>Gongylonema</taxon>
    </lineage>
</organism>
<keyword evidence="1" id="KW-0863">Zinc-finger</keyword>
<comment type="catalytic activity">
    <reaction evidence="1">
        <text>S-ubiquitinyl-[E2 ubiquitin-conjugating enzyme]-L-cysteine + [acceptor protein]-L-lysine = [E2 ubiquitin-conjugating enzyme]-L-cysteine + N(6)-ubiquitinyl-[acceptor protein]-L-lysine.</text>
        <dbReference type="EC" id="2.3.2.27"/>
    </reaction>
</comment>
<dbReference type="InterPro" id="IPR011989">
    <property type="entry name" value="ARM-like"/>
</dbReference>